<evidence type="ECO:0000256" key="8">
    <source>
        <dbReference type="RuleBase" id="RU367076"/>
    </source>
</evidence>
<sequence>MPPLKAAPPSIPVSAKSQSPRSFLYTTLAQTHLGERAALIISTLISFGRLSARELAQKSRLPVSVVKTSLVSLVQLQCVLYWKADTATYYCFHEEGLDKLLYSGDIVSMIEGKYNDGVSAEIVQNVLSMGHLRVGDYLSTGDKKLQIEIQKKFSTLFQDGYLIPLRSIHFSPINDVWLRTMKIAKDSLPFSATISETKRLAEATKIAKDKLLELLETPKAMEVFVSHNALGKVINPDLPLTFNLARFQKSLRTESLVSFATARVGSLTSQVYKAILSHLEKLSPDIQHPFQKIPGLLTDPDDLRHFTYSREEKETAKWLTFNANDVMKQLPKTIDLRKSIVSAPISGKRPRVKEGKQAKRVKTEYGAAMPPATPQSEPYNLSENDDDEECVSQNGYVDTTVLVSASLVQSHLKLMSSNSVPFLLETTPGNFVIPFNKLTASLKQFTYDALLQGTLTENPASLRILRCIREFRLVEEKQLCAAALIKEKDFRSCVVPLMRLNIIEVQEVPRSVDRSAARAVYLYRFKSELTMELISNSLMYNIGQLLEGIQDMKRNNAILLDKANRDDVKGKEEELLLASELSELKNLQSSEVNSIALANRVRSLFDVLHVF</sequence>
<feature type="region of interest" description="Disordered" evidence="9">
    <location>
        <begin position="368"/>
        <end position="388"/>
    </location>
</feature>
<evidence type="ECO:0000256" key="3">
    <source>
        <dbReference type="ARBA" id="ARBA00016689"/>
    </source>
</evidence>
<dbReference type="GO" id="GO:0003697">
    <property type="term" value="F:single-stranded DNA binding"/>
    <property type="evidence" value="ECO:0007669"/>
    <property type="project" value="UniProtKB-UniRule"/>
</dbReference>
<keyword evidence="14" id="KW-1185">Reference proteome</keyword>
<evidence type="ECO:0000259" key="11">
    <source>
        <dbReference type="Pfam" id="PF08221"/>
    </source>
</evidence>
<evidence type="ECO:0000256" key="6">
    <source>
        <dbReference type="ARBA" id="ARBA00023242"/>
    </source>
</evidence>
<feature type="domain" description="RNA polymerase III subunit RPC82-related helix-turn-helix" evidence="11">
    <location>
        <begin position="23"/>
        <end position="83"/>
    </location>
</feature>
<dbReference type="AlphaFoldDB" id="A0A1E3QQI3"/>
<comment type="similarity">
    <text evidence="8">Belongs to the RNA polymerase beta chain family.</text>
</comment>
<feature type="domain" description="DNA-directed RNA polymerase III subunit RPC3 winged-helix" evidence="12">
    <location>
        <begin position="460"/>
        <end position="524"/>
    </location>
</feature>
<protein>
    <recommendedName>
        <fullName evidence="3 8">DNA-directed RNA polymerase III subunit RPC3</fullName>
        <shortName evidence="8">RNA polymerase III subunit C3</shortName>
    </recommendedName>
</protein>
<dbReference type="InterPro" id="IPR013197">
    <property type="entry name" value="RNA_pol_III_RPC82-rel_HTH"/>
</dbReference>
<evidence type="ECO:0000256" key="1">
    <source>
        <dbReference type="ARBA" id="ARBA00004123"/>
    </source>
</evidence>
<dbReference type="Pfam" id="PF08221">
    <property type="entry name" value="HTH_9"/>
    <property type="match status" value="1"/>
</dbReference>
<comment type="subcellular location">
    <subcellularLocation>
        <location evidence="1 8">Nucleus</location>
    </subcellularLocation>
</comment>
<evidence type="ECO:0000256" key="9">
    <source>
        <dbReference type="SAM" id="MobiDB-lite"/>
    </source>
</evidence>
<comment type="subunit">
    <text evidence="2 8">Component of the RNA polymerase III (Pol III) complex consisting of 17 subunits.</text>
</comment>
<gene>
    <name evidence="13" type="ORF">BABINDRAFT_161609</name>
</gene>
<dbReference type="GO" id="GO:0006384">
    <property type="term" value="P:transcription initiation at RNA polymerase III promoter"/>
    <property type="evidence" value="ECO:0007669"/>
    <property type="project" value="EnsemblFungi"/>
</dbReference>
<dbReference type="Proteomes" id="UP000094336">
    <property type="component" value="Unassembled WGS sequence"/>
</dbReference>
<dbReference type="InterPro" id="IPR036388">
    <property type="entry name" value="WH-like_DNA-bd_sf"/>
</dbReference>
<dbReference type="STRING" id="984486.A0A1E3QQI3"/>
<keyword evidence="6 8" id="KW-0539">Nucleus</keyword>
<evidence type="ECO:0000259" key="10">
    <source>
        <dbReference type="Pfam" id="PF05645"/>
    </source>
</evidence>
<evidence type="ECO:0000259" key="12">
    <source>
        <dbReference type="Pfam" id="PF22536"/>
    </source>
</evidence>
<dbReference type="InterPro" id="IPR008806">
    <property type="entry name" value="RNA_pol_III_Rpc82_C"/>
</dbReference>
<dbReference type="PANTHER" id="PTHR12949:SF0">
    <property type="entry name" value="DNA-DIRECTED RNA POLYMERASE III SUBUNIT RPC3"/>
    <property type="match status" value="1"/>
</dbReference>
<dbReference type="OrthoDB" id="272392at2759"/>
<dbReference type="Pfam" id="PF20912">
    <property type="entry name" value="RPC3_helical"/>
    <property type="match status" value="1"/>
</dbReference>
<keyword evidence="4 8" id="KW-0240">DNA-directed RNA polymerase</keyword>
<evidence type="ECO:0000256" key="4">
    <source>
        <dbReference type="ARBA" id="ARBA00022478"/>
    </source>
</evidence>
<dbReference type="Pfam" id="PF05645">
    <property type="entry name" value="RNA_pol_Rpc82"/>
    <property type="match status" value="1"/>
</dbReference>
<accession>A0A1E3QQI3</accession>
<name>A0A1E3QQI3_9ASCO</name>
<keyword evidence="5 8" id="KW-0804">Transcription</keyword>
<dbReference type="InterPro" id="IPR039748">
    <property type="entry name" value="RPC3"/>
</dbReference>
<dbReference type="PANTHER" id="PTHR12949">
    <property type="entry name" value="RNA POLYMERASE III DNA DIRECTED -RELATED"/>
    <property type="match status" value="1"/>
</dbReference>
<dbReference type="GO" id="GO:0006386">
    <property type="term" value="P:termination of RNA polymerase III transcription"/>
    <property type="evidence" value="ECO:0007669"/>
    <property type="project" value="EnsemblFungi"/>
</dbReference>
<dbReference type="Pfam" id="PF22536">
    <property type="entry name" value="WHD_POLR3C"/>
    <property type="match status" value="1"/>
</dbReference>
<comment type="function">
    <text evidence="7 8">DNA-dependent RNA polymerase catalyzes the transcription of DNA into RNA using the four ribonucleoside triphosphates as substrates. Specific core component of RNA polymerase III which synthesizes small RNAs, such as 5S rRNA and tRNAs.</text>
</comment>
<feature type="domain" description="RNA polymerase III Rpc82 C -terminal" evidence="10">
    <location>
        <begin position="151"/>
        <end position="442"/>
    </location>
</feature>
<evidence type="ECO:0000256" key="7">
    <source>
        <dbReference type="ARBA" id="ARBA00025127"/>
    </source>
</evidence>
<proteinExistence type="inferred from homology"/>
<dbReference type="EMBL" id="KV454431">
    <property type="protein sequence ID" value="ODQ79945.1"/>
    <property type="molecule type" value="Genomic_DNA"/>
</dbReference>
<dbReference type="InterPro" id="IPR055207">
    <property type="entry name" value="POLR3C_WHD"/>
</dbReference>
<dbReference type="GeneID" id="30146761"/>
<evidence type="ECO:0000313" key="14">
    <source>
        <dbReference type="Proteomes" id="UP000094336"/>
    </source>
</evidence>
<organism evidence="13 14">
    <name type="scientific">Babjeviella inositovora NRRL Y-12698</name>
    <dbReference type="NCBI Taxonomy" id="984486"/>
    <lineage>
        <taxon>Eukaryota</taxon>
        <taxon>Fungi</taxon>
        <taxon>Dikarya</taxon>
        <taxon>Ascomycota</taxon>
        <taxon>Saccharomycotina</taxon>
        <taxon>Pichiomycetes</taxon>
        <taxon>Serinales incertae sedis</taxon>
        <taxon>Babjeviella</taxon>
    </lineage>
</organism>
<dbReference type="Gene3D" id="1.10.10.10">
    <property type="entry name" value="Winged helix-like DNA-binding domain superfamily/Winged helix DNA-binding domain"/>
    <property type="match status" value="2"/>
</dbReference>
<evidence type="ECO:0000313" key="13">
    <source>
        <dbReference type="EMBL" id="ODQ79945.1"/>
    </source>
</evidence>
<dbReference type="GO" id="GO:0005666">
    <property type="term" value="C:RNA polymerase III complex"/>
    <property type="evidence" value="ECO:0007669"/>
    <property type="project" value="UniProtKB-UniRule"/>
</dbReference>
<evidence type="ECO:0000256" key="2">
    <source>
        <dbReference type="ARBA" id="ARBA00011206"/>
    </source>
</evidence>
<dbReference type="RefSeq" id="XP_018985273.1">
    <property type="nucleotide sequence ID" value="XM_019128908.1"/>
</dbReference>
<dbReference type="GO" id="GO:0003899">
    <property type="term" value="F:DNA-directed RNA polymerase activity"/>
    <property type="evidence" value="ECO:0007669"/>
    <property type="project" value="EnsemblFungi"/>
</dbReference>
<dbReference type="GO" id="GO:0042797">
    <property type="term" value="P:tRNA transcription by RNA polymerase III"/>
    <property type="evidence" value="ECO:0007669"/>
    <property type="project" value="EnsemblFungi"/>
</dbReference>
<reference evidence="14" key="1">
    <citation type="submission" date="2016-05" db="EMBL/GenBank/DDBJ databases">
        <title>Comparative genomics of biotechnologically important yeasts.</title>
        <authorList>
            <consortium name="DOE Joint Genome Institute"/>
            <person name="Riley R."/>
            <person name="Haridas S."/>
            <person name="Wolfe K.H."/>
            <person name="Lopes M.R."/>
            <person name="Hittinger C.T."/>
            <person name="Goker M."/>
            <person name="Salamov A."/>
            <person name="Wisecaver J."/>
            <person name="Long T.M."/>
            <person name="Aerts A.L."/>
            <person name="Barry K."/>
            <person name="Choi C."/>
            <person name="Clum A."/>
            <person name="Coughlan A.Y."/>
            <person name="Deshpande S."/>
            <person name="Douglass A.P."/>
            <person name="Hanson S.J."/>
            <person name="Klenk H.-P."/>
            <person name="Labutti K."/>
            <person name="Lapidus A."/>
            <person name="Lindquist E."/>
            <person name="Lipzen A."/>
            <person name="Meier-Kolthoff J.P."/>
            <person name="Ohm R.A."/>
            <person name="Otillar R.P."/>
            <person name="Pangilinan J."/>
            <person name="Peng Y."/>
            <person name="Rokas A."/>
            <person name="Rosa C.A."/>
            <person name="Scheuner C."/>
            <person name="Sibirny A.A."/>
            <person name="Slot J.C."/>
            <person name="Stielow J.B."/>
            <person name="Sun H."/>
            <person name="Kurtzman C.P."/>
            <person name="Blackwell M."/>
            <person name="Grigoriev I.V."/>
            <person name="Jeffries T.W."/>
        </authorList>
    </citation>
    <scope>NUCLEOTIDE SEQUENCE [LARGE SCALE GENOMIC DNA]</scope>
    <source>
        <strain evidence="14">NRRL Y-12698</strain>
    </source>
</reference>
<evidence type="ECO:0000256" key="5">
    <source>
        <dbReference type="ARBA" id="ARBA00023163"/>
    </source>
</evidence>